<dbReference type="GO" id="GO:0070765">
    <property type="term" value="C:gamma-secretase complex"/>
    <property type="evidence" value="ECO:0007669"/>
    <property type="project" value="UniProtKB-UniRule"/>
</dbReference>
<protein>
    <recommendedName>
        <fullName evidence="7">Gamma-secretase subunit APH-1</fullName>
        <shortName evidence="7">APH-1</shortName>
    </recommendedName>
</protein>
<keyword evidence="6 7" id="KW-0472">Membrane</keyword>
<comment type="similarity">
    <text evidence="2 7">Belongs to the APH-1 family.</text>
</comment>
<evidence type="ECO:0000256" key="1">
    <source>
        <dbReference type="ARBA" id="ARBA00004141"/>
    </source>
</evidence>
<evidence type="ECO:0000256" key="5">
    <source>
        <dbReference type="ARBA" id="ARBA00022989"/>
    </source>
</evidence>
<evidence type="ECO:0000256" key="4">
    <source>
        <dbReference type="ARBA" id="ARBA00022976"/>
    </source>
</evidence>
<evidence type="ECO:0000256" key="3">
    <source>
        <dbReference type="ARBA" id="ARBA00022692"/>
    </source>
</evidence>
<evidence type="ECO:0000313" key="8">
    <source>
        <dbReference type="EMBL" id="EGW07157.1"/>
    </source>
</evidence>
<organism evidence="8 9">
    <name type="scientific">Cricetulus griseus</name>
    <name type="common">Chinese hamster</name>
    <name type="synonym">Cricetulus barabensis griseus</name>
    <dbReference type="NCBI Taxonomy" id="10029"/>
    <lineage>
        <taxon>Eukaryota</taxon>
        <taxon>Metazoa</taxon>
        <taxon>Chordata</taxon>
        <taxon>Craniata</taxon>
        <taxon>Vertebrata</taxon>
        <taxon>Euteleostomi</taxon>
        <taxon>Mammalia</taxon>
        <taxon>Eutheria</taxon>
        <taxon>Euarchontoglires</taxon>
        <taxon>Glires</taxon>
        <taxon>Rodentia</taxon>
        <taxon>Myomorpha</taxon>
        <taxon>Muroidea</taxon>
        <taxon>Cricetidae</taxon>
        <taxon>Cricetinae</taxon>
        <taxon>Cricetulus</taxon>
    </lineage>
</organism>
<evidence type="ECO:0000256" key="2">
    <source>
        <dbReference type="ARBA" id="ARBA00005577"/>
    </source>
</evidence>
<evidence type="ECO:0000256" key="6">
    <source>
        <dbReference type="ARBA" id="ARBA00023136"/>
    </source>
</evidence>
<dbReference type="Pfam" id="PF06105">
    <property type="entry name" value="Aph-1"/>
    <property type="match status" value="1"/>
</dbReference>
<comment type="subunit">
    <text evidence="7">Component of the gamma-secretase complex.</text>
</comment>
<gene>
    <name evidence="8" type="ORF">I79_005386</name>
</gene>
<dbReference type="InterPro" id="IPR009294">
    <property type="entry name" value="Aph-1"/>
</dbReference>
<keyword evidence="4 7" id="KW-0914">Notch signaling pathway</keyword>
<dbReference type="InParanoid" id="G3H517"/>
<dbReference type="GO" id="GO:0007219">
    <property type="term" value="P:Notch signaling pathway"/>
    <property type="evidence" value="ECO:0007669"/>
    <property type="project" value="UniProtKB-UniRule"/>
</dbReference>
<accession>G3H517</accession>
<dbReference type="AlphaFoldDB" id="G3H517"/>
<proteinExistence type="inferred from homology"/>
<feature type="transmembrane region" description="Helical" evidence="7">
    <location>
        <begin position="150"/>
        <end position="175"/>
    </location>
</feature>
<evidence type="ECO:0000256" key="7">
    <source>
        <dbReference type="RuleBase" id="RU369072"/>
    </source>
</evidence>
<dbReference type="PANTHER" id="PTHR12889">
    <property type="entry name" value="GAMMA-SECRETASE SUBUNIT APH-1"/>
    <property type="match status" value="1"/>
</dbReference>
<name>G3H517_CRIGR</name>
<feature type="transmembrane region" description="Helical" evidence="7">
    <location>
        <begin position="76"/>
        <end position="97"/>
    </location>
</feature>
<feature type="transmembrane region" description="Helical" evidence="7">
    <location>
        <begin position="117"/>
        <end position="138"/>
    </location>
</feature>
<dbReference type="STRING" id="10029.G3H517"/>
<comment type="function">
    <text evidence="7">Potential subunit of the gamma-secretase complex, an endoprotease complex that catalyzes the intramembrane cleavage of integral proteins such as Notch receptors.</text>
</comment>
<keyword evidence="5 7" id="KW-1133">Transmembrane helix</keyword>
<sequence length="196" mass="21614">MTAAVFFGCAFIAFGPALALYVFTIATDPLRVTFLIAGAFFWLVSLLLPSVFRYLVRIIAENRDGPIQKYLLIFRVLLSVFSGLGFGIMSGVFSFVNTLSDSLGPGTVGIHGDSPQFFLNSAFMTLVIILLHVFWGIVFFDGCEKKKWYILLMVLLTHLLVSTQVSVVTVLSVLAELKCRGLSGRFQPNEGHIHGK</sequence>
<dbReference type="GO" id="GO:0016485">
    <property type="term" value="P:protein processing"/>
    <property type="evidence" value="ECO:0007669"/>
    <property type="project" value="UniProtKB-UniRule"/>
</dbReference>
<keyword evidence="3 7" id="KW-0812">Transmembrane</keyword>
<comment type="caution">
    <text evidence="7">Lacks conserved residue(s) required for the propagation of feature annotation.</text>
</comment>
<dbReference type="EMBL" id="JH000151">
    <property type="protein sequence ID" value="EGW07157.1"/>
    <property type="molecule type" value="Genomic_DNA"/>
</dbReference>
<comment type="subcellular location">
    <subcellularLocation>
        <location evidence="1 7">Membrane</location>
        <topology evidence="1 7">Multi-pass membrane protein</topology>
    </subcellularLocation>
</comment>
<evidence type="ECO:0000313" key="9">
    <source>
        <dbReference type="Proteomes" id="UP000001075"/>
    </source>
</evidence>
<dbReference type="Proteomes" id="UP000001075">
    <property type="component" value="Unassembled WGS sequence"/>
</dbReference>
<reference evidence="9" key="1">
    <citation type="journal article" date="2011" name="Nat. Biotechnol.">
        <title>The genomic sequence of the Chinese hamster ovary (CHO)-K1 cell line.</title>
        <authorList>
            <person name="Xu X."/>
            <person name="Nagarajan H."/>
            <person name="Lewis N.E."/>
            <person name="Pan S."/>
            <person name="Cai Z."/>
            <person name="Liu X."/>
            <person name="Chen W."/>
            <person name="Xie M."/>
            <person name="Wang W."/>
            <person name="Hammond S."/>
            <person name="Andersen M.R."/>
            <person name="Neff N."/>
            <person name="Passarelli B."/>
            <person name="Koh W."/>
            <person name="Fan H.C."/>
            <person name="Wang J."/>
            <person name="Gui Y."/>
            <person name="Lee K.H."/>
            <person name="Betenbaugh M.J."/>
            <person name="Quake S.R."/>
            <person name="Famili I."/>
            <person name="Palsson B.O."/>
            <person name="Wang J."/>
        </authorList>
    </citation>
    <scope>NUCLEOTIDE SEQUENCE [LARGE SCALE GENOMIC DNA]</scope>
    <source>
        <strain evidence="9">CHO K1 cell line</strain>
    </source>
</reference>
<feature type="transmembrane region" description="Helical" evidence="7">
    <location>
        <begin position="35"/>
        <end position="56"/>
    </location>
</feature>